<protein>
    <submittedName>
        <fullName evidence="1">Uncharacterized protein</fullName>
    </submittedName>
</protein>
<evidence type="ECO:0000313" key="2">
    <source>
        <dbReference type="Proteomes" id="UP001190700"/>
    </source>
</evidence>
<keyword evidence="2" id="KW-1185">Reference proteome</keyword>
<gene>
    <name evidence="1" type="ORF">CYMTET_55232</name>
</gene>
<organism evidence="1 2">
    <name type="scientific">Cymbomonas tetramitiformis</name>
    <dbReference type="NCBI Taxonomy" id="36881"/>
    <lineage>
        <taxon>Eukaryota</taxon>
        <taxon>Viridiplantae</taxon>
        <taxon>Chlorophyta</taxon>
        <taxon>Pyramimonadophyceae</taxon>
        <taxon>Pyramimonadales</taxon>
        <taxon>Pyramimonadaceae</taxon>
        <taxon>Cymbomonas</taxon>
    </lineage>
</organism>
<comment type="caution">
    <text evidence="1">The sequence shown here is derived from an EMBL/GenBank/DDBJ whole genome shotgun (WGS) entry which is preliminary data.</text>
</comment>
<name>A0AAE0ENY5_9CHLO</name>
<accession>A0AAE0ENY5</accession>
<dbReference type="EMBL" id="LGRX02035483">
    <property type="protein sequence ID" value="KAK3234682.1"/>
    <property type="molecule type" value="Genomic_DNA"/>
</dbReference>
<dbReference type="AlphaFoldDB" id="A0AAE0ENY5"/>
<dbReference type="Proteomes" id="UP001190700">
    <property type="component" value="Unassembled WGS sequence"/>
</dbReference>
<evidence type="ECO:0000313" key="1">
    <source>
        <dbReference type="EMBL" id="KAK3234682.1"/>
    </source>
</evidence>
<proteinExistence type="predicted"/>
<sequence length="588" mass="67571">MSVVRSRAGADLSNATEAVKRASIKKDSTPLAFMFYKDGEIEEVRKRVPRYIFHMHEGLVGRRTTRNNTQFTHRLVLACGFYQINDLEEASEVWSKSAKLIIHKCDGPKCKYNIKVKPGDGHDTYTLRFEGVKVQEDDSILVHENDVDKIIGVSYTTAPLQKPNIREFTLSDNPQTLDGSAASRNFGWDDIRTTFLSRTRLFINAKWKKKANSQMRLKLMKAVDEVERASTMEDTERNIKKFVNSVWFKDNAVADSDYWLMIADNIYPKEGVTTAELAKQARHAVYFKFKPGWNLPYDGPIKPILEDPFARFPEDVLTKILGMAGMSGSRTGMRGTGIPRFDLLINDDCYNDRGILRYIFFDSTTYKFVKYDTEEFCVVDDTVTTYETLCNDLNEKWLKMKQFIIEHGLPTFANSCHELYTVSENTYGQNKLIQKAIGVYVYTNRLIDSLTHRVFLSADYSTDSPEKLLVLGAIVRSTFENTDHSLERIDRYPFSTNMQKLHEATLQDEITNVVILKELDNMTTNVNYFADQAKLAFVMGGRSQQDAAALRLLNKKNFEKRDFQVIQNYFPNTNPRYNELVNAASLKR</sequence>
<reference evidence="1 2" key="1">
    <citation type="journal article" date="2015" name="Genome Biol. Evol.">
        <title>Comparative Genomics of a Bacterivorous Green Alga Reveals Evolutionary Causalities and Consequences of Phago-Mixotrophic Mode of Nutrition.</title>
        <authorList>
            <person name="Burns J.A."/>
            <person name="Paasch A."/>
            <person name="Narechania A."/>
            <person name="Kim E."/>
        </authorList>
    </citation>
    <scope>NUCLEOTIDE SEQUENCE [LARGE SCALE GENOMIC DNA]</scope>
    <source>
        <strain evidence="1 2">PLY_AMNH</strain>
    </source>
</reference>